<dbReference type="SUPFAM" id="SSF51621">
    <property type="entry name" value="Phosphoenolpyruvate/pyruvate domain"/>
    <property type="match status" value="1"/>
</dbReference>
<evidence type="ECO:0000256" key="3">
    <source>
        <dbReference type="ARBA" id="ARBA00023239"/>
    </source>
</evidence>
<name>A0A7W3JS01_9MICO</name>
<comment type="caution">
    <text evidence="5">The sequence shown here is derived from an EMBL/GenBank/DDBJ whole genome shotgun (WGS) entry which is preliminary data.</text>
</comment>
<dbReference type="EMBL" id="JACGWU010000001">
    <property type="protein sequence ID" value="MBA8828130.1"/>
    <property type="molecule type" value="Genomic_DNA"/>
</dbReference>
<dbReference type="RefSeq" id="WP_182483585.1">
    <property type="nucleotide sequence ID" value="NZ_JACGWU010000001.1"/>
</dbReference>
<evidence type="ECO:0000313" key="5">
    <source>
        <dbReference type="EMBL" id="MBA8828130.1"/>
    </source>
</evidence>
<dbReference type="InterPro" id="IPR050251">
    <property type="entry name" value="HpcH-HpaI_aldolase"/>
</dbReference>
<accession>A0A7W3JS01</accession>
<dbReference type="GO" id="GO:0046872">
    <property type="term" value="F:metal ion binding"/>
    <property type="evidence" value="ECO:0007669"/>
    <property type="project" value="UniProtKB-KW"/>
</dbReference>
<sequence length="263" mass="27901">MARLLASSPLDMGALRQRFIANESTYGTFLGLGSPMAAEVVATSGVDWVLIDQEHGGGSEEQLGATIVAAGAYGVGAFVRVESQERIRIGRALDAGAAGVMVPRIRSTAEAIEAVRHMSYPPVGDRGVATYNRSARWGGDLSVLESGRDAACIIQIETLEALSAVDDIARVEGVDVLFIGPLDLSFALEVPRDFTHPVFVEACHKVLAAGKRENIVCGILAPDATSGSRFRDMGFTFIAVGSDSTLLRKIVTQEISQLKEHAS</sequence>
<evidence type="ECO:0000259" key="4">
    <source>
        <dbReference type="Pfam" id="PF03328"/>
    </source>
</evidence>
<dbReference type="PANTHER" id="PTHR30502">
    <property type="entry name" value="2-KETO-3-DEOXY-L-RHAMNONATE ALDOLASE"/>
    <property type="match status" value="1"/>
</dbReference>
<dbReference type="InterPro" id="IPR005000">
    <property type="entry name" value="Aldolase/citrate-lyase_domain"/>
</dbReference>
<dbReference type="EC" id="4.1.2.52" evidence="5"/>
<proteinExistence type="inferred from homology"/>
<protein>
    <submittedName>
        <fullName evidence="5">2-dehydro-3-deoxyglucarate aldolase/4-hydroxy-2-oxoheptanedioate aldolase</fullName>
        <ecNumber evidence="5">4.1.2.20</ecNumber>
        <ecNumber evidence="5">4.1.2.52</ecNumber>
    </submittedName>
</protein>
<feature type="domain" description="HpcH/HpaI aldolase/citrate lyase" evidence="4">
    <location>
        <begin position="26"/>
        <end position="248"/>
    </location>
</feature>
<dbReference type="GO" id="GO:0008672">
    <property type="term" value="F:2-dehydro-3-deoxyglucarate aldolase activity"/>
    <property type="evidence" value="ECO:0007669"/>
    <property type="project" value="UniProtKB-EC"/>
</dbReference>
<keyword evidence="6" id="KW-1185">Reference proteome</keyword>
<dbReference type="InterPro" id="IPR015813">
    <property type="entry name" value="Pyrv/PenolPyrv_kinase-like_dom"/>
</dbReference>
<dbReference type="PANTHER" id="PTHR30502:SF0">
    <property type="entry name" value="PHOSPHOENOLPYRUVATE CARBOXYLASE FAMILY PROTEIN"/>
    <property type="match status" value="1"/>
</dbReference>
<dbReference type="Pfam" id="PF03328">
    <property type="entry name" value="HpcH_HpaI"/>
    <property type="match status" value="1"/>
</dbReference>
<keyword evidence="3 5" id="KW-0456">Lyase</keyword>
<dbReference type="GO" id="GO:0005737">
    <property type="term" value="C:cytoplasm"/>
    <property type="evidence" value="ECO:0007669"/>
    <property type="project" value="TreeGrafter"/>
</dbReference>
<reference evidence="5 6" key="1">
    <citation type="submission" date="2020-07" db="EMBL/GenBank/DDBJ databases">
        <title>Sequencing the genomes of 1000 actinobacteria strains.</title>
        <authorList>
            <person name="Klenk H.-P."/>
        </authorList>
    </citation>
    <scope>NUCLEOTIDE SEQUENCE [LARGE SCALE GENOMIC DNA]</scope>
    <source>
        <strain evidence="5 6">DSM 23737</strain>
    </source>
</reference>
<comment type="similarity">
    <text evidence="1">Belongs to the HpcH/HpaI aldolase family.</text>
</comment>
<dbReference type="InterPro" id="IPR040442">
    <property type="entry name" value="Pyrv_kinase-like_dom_sf"/>
</dbReference>
<keyword evidence="2" id="KW-0479">Metal-binding</keyword>
<evidence type="ECO:0000313" key="6">
    <source>
        <dbReference type="Proteomes" id="UP000524237"/>
    </source>
</evidence>
<dbReference type="AlphaFoldDB" id="A0A7W3JS01"/>
<gene>
    <name evidence="5" type="ORF">FB555_000201</name>
</gene>
<organism evidence="5 6">
    <name type="scientific">Alpinimonas psychrophila</name>
    <dbReference type="NCBI Taxonomy" id="748908"/>
    <lineage>
        <taxon>Bacteria</taxon>
        <taxon>Bacillati</taxon>
        <taxon>Actinomycetota</taxon>
        <taxon>Actinomycetes</taxon>
        <taxon>Micrococcales</taxon>
        <taxon>Microbacteriaceae</taxon>
        <taxon>Alpinimonas</taxon>
    </lineage>
</organism>
<dbReference type="Gene3D" id="3.20.20.60">
    <property type="entry name" value="Phosphoenolpyruvate-binding domains"/>
    <property type="match status" value="1"/>
</dbReference>
<evidence type="ECO:0000256" key="2">
    <source>
        <dbReference type="ARBA" id="ARBA00022723"/>
    </source>
</evidence>
<evidence type="ECO:0000256" key="1">
    <source>
        <dbReference type="ARBA" id="ARBA00005568"/>
    </source>
</evidence>
<dbReference type="Proteomes" id="UP000524237">
    <property type="component" value="Unassembled WGS sequence"/>
</dbReference>
<dbReference type="EC" id="4.1.2.20" evidence="5"/>